<feature type="compositionally biased region" description="Low complexity" evidence="1">
    <location>
        <begin position="76"/>
        <end position="89"/>
    </location>
</feature>
<feature type="compositionally biased region" description="Basic and acidic residues" evidence="1">
    <location>
        <begin position="230"/>
        <end position="249"/>
    </location>
</feature>
<dbReference type="Gene3D" id="3.40.50.720">
    <property type="entry name" value="NAD(P)-binding Rossmann-like Domain"/>
    <property type="match status" value="1"/>
</dbReference>
<feature type="region of interest" description="Disordered" evidence="1">
    <location>
        <begin position="174"/>
        <end position="254"/>
    </location>
</feature>
<feature type="region of interest" description="Disordered" evidence="1">
    <location>
        <begin position="37"/>
        <end position="108"/>
    </location>
</feature>
<dbReference type="PANTHER" id="PTHR40459">
    <property type="entry name" value="CONSERVED HYPOTHETICAL ALANINE AND LEUCINE RICH PROTEIN"/>
    <property type="match status" value="1"/>
</dbReference>
<reference evidence="4" key="1">
    <citation type="submission" date="2020-11" db="EMBL/GenBank/DDBJ databases">
        <title>Nocardia NEAU-351.nov., a novel actinomycete isolated from the cow dung.</title>
        <authorList>
            <person name="Zhang X."/>
        </authorList>
    </citation>
    <scope>NUCLEOTIDE SEQUENCE</scope>
    <source>
        <strain evidence="4">NEAU-351</strain>
    </source>
</reference>
<evidence type="ECO:0000313" key="5">
    <source>
        <dbReference type="Proteomes" id="UP000655751"/>
    </source>
</evidence>
<dbReference type="Proteomes" id="UP000655751">
    <property type="component" value="Unassembled WGS sequence"/>
</dbReference>
<keyword evidence="5" id="KW-1185">Reference proteome</keyword>
<evidence type="ECO:0000259" key="3">
    <source>
        <dbReference type="Pfam" id="PF10728"/>
    </source>
</evidence>
<dbReference type="Gene3D" id="1.10.1040.20">
    <property type="entry name" value="ProC-like, C-terminal domain"/>
    <property type="match status" value="1"/>
</dbReference>
<evidence type="ECO:0000259" key="2">
    <source>
        <dbReference type="Pfam" id="PF10727"/>
    </source>
</evidence>
<evidence type="ECO:0000313" key="4">
    <source>
        <dbReference type="EMBL" id="MBH0781288.1"/>
    </source>
</evidence>
<dbReference type="InterPro" id="IPR019665">
    <property type="entry name" value="OxRdtase/DH_put_Rossmann_dom"/>
</dbReference>
<dbReference type="InterPro" id="IPR037108">
    <property type="entry name" value="TM1727-like_C_sf"/>
</dbReference>
<accession>A0A931IIM6</accession>
<protein>
    <submittedName>
        <fullName evidence="4">DUF2520 domain-containing protein</fullName>
    </submittedName>
</protein>
<dbReference type="InterPro" id="IPR008927">
    <property type="entry name" value="6-PGluconate_DH-like_C_sf"/>
</dbReference>
<feature type="domain" description="Putative oxidoreductase/dehydrogenase Rossmann-like" evidence="2">
    <location>
        <begin position="258"/>
        <end position="378"/>
    </location>
</feature>
<dbReference type="InterPro" id="IPR018931">
    <property type="entry name" value="DUF2520"/>
</dbReference>
<sequence>MIAGITQRAAISATVVTSATTTVATVKTVRAPIAKRWTPNPAANTTPIRCVRPRAGRTRSPNPRPRPSHPNRNRGRNSNPRRNSGSPNRRPNRNRGPTRNRSPNRCPCRRDCRRWTARRCRPALRCRVRPPCPRARKSALPVRAAVAATTTIPNRAAARANSRSRRSWPICNRRAAGGSANHAGGPWHEQTPGRYPRRVRPVPARRDWNDIERTTLTSRSATSDGLPEDGDNRSAGDDNSHGDNSHGADLRGTGFDPAPARLTVGIVSAGRVGSALGAALERAGHVVFGVSAISDASVHRARTRLPESEILPVEEVARRSELMLLAVPDAELAGLVRGLAGANVVRSGTIVAHTSGANGVAVLGPLAATGVLPLAIHPAMTFTGHDEDLARLGNACFGVTAADDIGYAIAQSLVIEMGGEPVRVAEENRRLYHAALAHGSNHLVTLIVDAVAALREALSGPGLLGQQIVDGQPNGLAERLLAPLASAALDNALRRGPSALTGPVARGDVAAVAAHLEALDAVDPRIADGYRALSLRTARLADTNPELIELLEERR</sequence>
<feature type="compositionally biased region" description="Polar residues" evidence="1">
    <location>
        <begin position="214"/>
        <end position="223"/>
    </location>
</feature>
<name>A0A931IIM6_9NOCA</name>
<dbReference type="InterPro" id="IPR036291">
    <property type="entry name" value="NAD(P)-bd_dom_sf"/>
</dbReference>
<dbReference type="SUPFAM" id="SSF48179">
    <property type="entry name" value="6-phosphogluconate dehydrogenase C-terminal domain-like"/>
    <property type="match status" value="1"/>
</dbReference>
<dbReference type="SUPFAM" id="SSF51735">
    <property type="entry name" value="NAD(P)-binding Rossmann-fold domains"/>
    <property type="match status" value="1"/>
</dbReference>
<evidence type="ECO:0000256" key="1">
    <source>
        <dbReference type="SAM" id="MobiDB-lite"/>
    </source>
</evidence>
<feature type="domain" description="DUF2520" evidence="3">
    <location>
        <begin position="396"/>
        <end position="537"/>
    </location>
</feature>
<gene>
    <name evidence="4" type="ORF">IT779_33955</name>
</gene>
<feature type="compositionally biased region" description="Basic residues" evidence="1">
    <location>
        <begin position="66"/>
        <end position="75"/>
    </location>
</feature>
<dbReference type="Pfam" id="PF10728">
    <property type="entry name" value="DUF2520"/>
    <property type="match status" value="1"/>
</dbReference>
<dbReference type="AlphaFoldDB" id="A0A931IIM6"/>
<feature type="compositionally biased region" description="Basic and acidic residues" evidence="1">
    <location>
        <begin position="204"/>
        <end position="213"/>
    </location>
</feature>
<dbReference type="Pfam" id="PF10727">
    <property type="entry name" value="Rossmann-like"/>
    <property type="match status" value="1"/>
</dbReference>
<dbReference type="PANTHER" id="PTHR40459:SF1">
    <property type="entry name" value="CONSERVED HYPOTHETICAL ALANINE AND LEUCINE RICH PROTEIN"/>
    <property type="match status" value="1"/>
</dbReference>
<proteinExistence type="predicted"/>
<comment type="caution">
    <text evidence="4">The sequence shown here is derived from an EMBL/GenBank/DDBJ whole genome shotgun (WGS) entry which is preliminary data.</text>
</comment>
<organism evidence="4 5">
    <name type="scientific">Nocardia bovistercoris</name>
    <dbReference type="NCBI Taxonomy" id="2785916"/>
    <lineage>
        <taxon>Bacteria</taxon>
        <taxon>Bacillati</taxon>
        <taxon>Actinomycetota</taxon>
        <taxon>Actinomycetes</taxon>
        <taxon>Mycobacteriales</taxon>
        <taxon>Nocardiaceae</taxon>
        <taxon>Nocardia</taxon>
    </lineage>
</organism>
<dbReference type="EMBL" id="JADMLG010000023">
    <property type="protein sequence ID" value="MBH0781288.1"/>
    <property type="molecule type" value="Genomic_DNA"/>
</dbReference>